<dbReference type="Gene3D" id="3.30.450.20">
    <property type="entry name" value="PAS domain"/>
    <property type="match status" value="1"/>
</dbReference>
<dbReference type="PANTHER" id="PTHR44757">
    <property type="entry name" value="DIGUANYLATE CYCLASE DGCP"/>
    <property type="match status" value="1"/>
</dbReference>
<keyword evidence="5" id="KW-1185">Reference proteome</keyword>
<dbReference type="CDD" id="cd00130">
    <property type="entry name" value="PAS"/>
    <property type="match status" value="1"/>
</dbReference>
<evidence type="ECO:0000259" key="2">
    <source>
        <dbReference type="PROSITE" id="PS50883"/>
    </source>
</evidence>
<dbReference type="InterPro" id="IPR000160">
    <property type="entry name" value="GGDEF_dom"/>
</dbReference>
<dbReference type="InterPro" id="IPR013767">
    <property type="entry name" value="PAS_fold"/>
</dbReference>
<dbReference type="SUPFAM" id="SSF141868">
    <property type="entry name" value="EAL domain-like"/>
    <property type="match status" value="1"/>
</dbReference>
<reference evidence="4 5" key="1">
    <citation type="journal article" date="2019" name="Int. J. Syst. Evol. Microbiol.">
        <title>The Global Catalogue of Microorganisms (GCM) 10K type strain sequencing project: providing services to taxonomists for standard genome sequencing and annotation.</title>
        <authorList>
            <consortium name="The Broad Institute Genomics Platform"/>
            <consortium name="The Broad Institute Genome Sequencing Center for Infectious Disease"/>
            <person name="Wu L."/>
            <person name="Ma J."/>
        </authorList>
    </citation>
    <scope>NUCLEOTIDE SEQUENCE [LARGE SCALE GENOMIC DNA]</scope>
    <source>
        <strain evidence="4 5">JCM 11813</strain>
    </source>
</reference>
<dbReference type="PANTHER" id="PTHR44757:SF2">
    <property type="entry name" value="BIOFILM ARCHITECTURE MAINTENANCE PROTEIN MBAA"/>
    <property type="match status" value="1"/>
</dbReference>
<dbReference type="CDD" id="cd01949">
    <property type="entry name" value="GGDEF"/>
    <property type="match status" value="1"/>
</dbReference>
<sequence>MGRETVAPTRSALRVLVVTADTAGGAASTAVQTAADELLVTRALTLPSALATLATDAFDCVLVDTAAPDLAAVEMTRAVRARSGTAVLVVAHADPALRSDSLDDLADLVLDPDDLRGDWLRLVRMHARITAAEATTARLTGIVDSVADAVYTVSSAGLVTSWNRAAETLYGYRAGEIIGRDVAVLAPPASDEPRRLLRVAHEGEPVRGHDTVRRMRDGRLAEVSLDVSPHPDGVVVVARDISGRRELEAELVRQTMHDSLTGLPNRDYLTFRLSQTLDDARRRGAPVAVLVADLDQFRAVDDLHGHLVGDRVLVEVAERLRALTRPIDIVARVGGDEFVIVSPGTDVAAAAKLARTIIDVIAEPIDVEHRALRVGASVGIAVSPPLDGDAATMLKHADVAMYEAKARGRSRSQVFDATFAQQAGEQRRLAAELREALAQDLLDVHYQPVFDLVRNRMVGVEALTRWQHPVGGAVSPATFVPLAEAHGFIADLDRWVLDRACLDIATALDTGDLPPDVRVAVNLSARSLDDSALVATVADAVHRSGLPAEALVLEVTETAVLQNRDAARASLEGLRALGAGVHLDDFGTGYSSLSFLRELPVTGVKIDRSFVRDAVDRPEDLAITEAIVRLARGLGLETVAEGIETVEQRDLLRRLGCSTAQGFWWSGAVPIYELPGAGLSRVAKRHEPRPVAAPRRWSVARRPVEPAGAQTACCLRGGLEDGQGWVVVTSPSRRAEFARALGSLHTEAVARGQLVELDAYETLRTVTGADGRLDTARFEQVVGGALRRAGAVADQVGIHAELGHVTQPLLSLRVSTDLRRRLHAESDLTLDYGDHPADCATHGAPAVERLGDVSAS</sequence>
<dbReference type="SMART" id="SM00091">
    <property type="entry name" value="PAS"/>
    <property type="match status" value="1"/>
</dbReference>
<dbReference type="InterPro" id="IPR029787">
    <property type="entry name" value="Nucleotide_cyclase"/>
</dbReference>
<dbReference type="InterPro" id="IPR001633">
    <property type="entry name" value="EAL_dom"/>
</dbReference>
<dbReference type="SMART" id="SM00052">
    <property type="entry name" value="EAL"/>
    <property type="match status" value="1"/>
</dbReference>
<protein>
    <recommendedName>
        <fullName evidence="6">EAL domain-containing protein</fullName>
    </recommendedName>
</protein>
<dbReference type="CDD" id="cd01948">
    <property type="entry name" value="EAL"/>
    <property type="match status" value="1"/>
</dbReference>
<dbReference type="NCBIfam" id="TIGR00254">
    <property type="entry name" value="GGDEF"/>
    <property type="match status" value="1"/>
</dbReference>
<evidence type="ECO:0000259" key="3">
    <source>
        <dbReference type="PROSITE" id="PS50887"/>
    </source>
</evidence>
<dbReference type="InterPro" id="IPR043128">
    <property type="entry name" value="Rev_trsase/Diguanyl_cyclase"/>
</dbReference>
<dbReference type="InterPro" id="IPR035919">
    <property type="entry name" value="EAL_sf"/>
</dbReference>
<dbReference type="PROSITE" id="PS50883">
    <property type="entry name" value="EAL"/>
    <property type="match status" value="1"/>
</dbReference>
<dbReference type="InterPro" id="IPR011006">
    <property type="entry name" value="CheY-like_superfamily"/>
</dbReference>
<dbReference type="SMART" id="SM00267">
    <property type="entry name" value="GGDEF"/>
    <property type="match status" value="1"/>
</dbReference>
<dbReference type="PROSITE" id="PS50887">
    <property type="entry name" value="GGDEF"/>
    <property type="match status" value="1"/>
</dbReference>
<feature type="domain" description="PAS" evidence="1">
    <location>
        <begin position="135"/>
        <end position="204"/>
    </location>
</feature>
<dbReference type="SUPFAM" id="SSF55073">
    <property type="entry name" value="Nucleotide cyclase"/>
    <property type="match status" value="1"/>
</dbReference>
<dbReference type="Gene3D" id="3.20.20.450">
    <property type="entry name" value="EAL domain"/>
    <property type="match status" value="1"/>
</dbReference>
<dbReference type="InterPro" id="IPR052155">
    <property type="entry name" value="Biofilm_reg_signaling"/>
</dbReference>
<dbReference type="NCBIfam" id="TIGR00229">
    <property type="entry name" value="sensory_box"/>
    <property type="match status" value="1"/>
</dbReference>
<dbReference type="EMBL" id="BAAAJE010000023">
    <property type="protein sequence ID" value="GAA1156663.1"/>
    <property type="molecule type" value="Genomic_DNA"/>
</dbReference>
<accession>A0ABN1UKS7</accession>
<proteinExistence type="predicted"/>
<dbReference type="InterPro" id="IPR035965">
    <property type="entry name" value="PAS-like_dom_sf"/>
</dbReference>
<dbReference type="InterPro" id="IPR000014">
    <property type="entry name" value="PAS"/>
</dbReference>
<name>A0ABN1UKS7_9ACTN</name>
<feature type="domain" description="EAL" evidence="2">
    <location>
        <begin position="426"/>
        <end position="682"/>
    </location>
</feature>
<dbReference type="Pfam" id="PF00563">
    <property type="entry name" value="EAL"/>
    <property type="match status" value="1"/>
</dbReference>
<dbReference type="PROSITE" id="PS50112">
    <property type="entry name" value="PAS"/>
    <property type="match status" value="1"/>
</dbReference>
<dbReference type="Pfam" id="PF00989">
    <property type="entry name" value="PAS"/>
    <property type="match status" value="1"/>
</dbReference>
<feature type="domain" description="GGDEF" evidence="3">
    <location>
        <begin position="285"/>
        <end position="417"/>
    </location>
</feature>
<dbReference type="RefSeq" id="WP_343909232.1">
    <property type="nucleotide sequence ID" value="NZ_BAAAJE010000023.1"/>
</dbReference>
<evidence type="ECO:0000313" key="4">
    <source>
        <dbReference type="EMBL" id="GAA1156663.1"/>
    </source>
</evidence>
<dbReference type="SUPFAM" id="SSF55785">
    <property type="entry name" value="PYP-like sensor domain (PAS domain)"/>
    <property type="match status" value="1"/>
</dbReference>
<dbReference type="Gene3D" id="3.30.70.270">
    <property type="match status" value="1"/>
</dbReference>
<evidence type="ECO:0000259" key="1">
    <source>
        <dbReference type="PROSITE" id="PS50112"/>
    </source>
</evidence>
<dbReference type="SUPFAM" id="SSF52172">
    <property type="entry name" value="CheY-like"/>
    <property type="match status" value="1"/>
</dbReference>
<comment type="caution">
    <text evidence="4">The sequence shown here is derived from an EMBL/GenBank/DDBJ whole genome shotgun (WGS) entry which is preliminary data.</text>
</comment>
<evidence type="ECO:0000313" key="5">
    <source>
        <dbReference type="Proteomes" id="UP001499979"/>
    </source>
</evidence>
<organism evidence="4 5">
    <name type="scientific">Nocardioides aquiterrae</name>
    <dbReference type="NCBI Taxonomy" id="203799"/>
    <lineage>
        <taxon>Bacteria</taxon>
        <taxon>Bacillati</taxon>
        <taxon>Actinomycetota</taxon>
        <taxon>Actinomycetes</taxon>
        <taxon>Propionibacteriales</taxon>
        <taxon>Nocardioidaceae</taxon>
        <taxon>Nocardioides</taxon>
    </lineage>
</organism>
<evidence type="ECO:0008006" key="6">
    <source>
        <dbReference type="Google" id="ProtNLM"/>
    </source>
</evidence>
<gene>
    <name evidence="4" type="ORF">GCM10009606_38360</name>
</gene>
<dbReference type="Pfam" id="PF00990">
    <property type="entry name" value="GGDEF"/>
    <property type="match status" value="1"/>
</dbReference>
<dbReference type="Proteomes" id="UP001499979">
    <property type="component" value="Unassembled WGS sequence"/>
</dbReference>